<evidence type="ECO:0000313" key="2">
    <source>
        <dbReference type="EMBL" id="CDF36273.1"/>
    </source>
</evidence>
<proteinExistence type="predicted"/>
<organism evidence="2 3">
    <name type="scientific">Chondrus crispus</name>
    <name type="common">Carrageen Irish moss</name>
    <name type="synonym">Polymorpha crispa</name>
    <dbReference type="NCBI Taxonomy" id="2769"/>
    <lineage>
        <taxon>Eukaryota</taxon>
        <taxon>Rhodophyta</taxon>
        <taxon>Florideophyceae</taxon>
        <taxon>Rhodymeniophycidae</taxon>
        <taxon>Gigartinales</taxon>
        <taxon>Gigartinaceae</taxon>
        <taxon>Chondrus</taxon>
    </lineage>
</organism>
<name>R7QEQ9_CHOCR</name>
<dbReference type="OMA" id="ATIFEVK"/>
<reference evidence="3" key="1">
    <citation type="journal article" date="2013" name="Proc. Natl. Acad. Sci. U.S.A.">
        <title>Genome structure and metabolic features in the red seaweed Chondrus crispus shed light on evolution of the Archaeplastida.</title>
        <authorList>
            <person name="Collen J."/>
            <person name="Porcel B."/>
            <person name="Carre W."/>
            <person name="Ball S.G."/>
            <person name="Chaparro C."/>
            <person name="Tonon T."/>
            <person name="Barbeyron T."/>
            <person name="Michel G."/>
            <person name="Noel B."/>
            <person name="Valentin K."/>
            <person name="Elias M."/>
            <person name="Artiguenave F."/>
            <person name="Arun A."/>
            <person name="Aury J.M."/>
            <person name="Barbosa-Neto J.F."/>
            <person name="Bothwell J.H."/>
            <person name="Bouget F.Y."/>
            <person name="Brillet L."/>
            <person name="Cabello-Hurtado F."/>
            <person name="Capella-Gutierrez S."/>
            <person name="Charrier B."/>
            <person name="Cladiere L."/>
            <person name="Cock J.M."/>
            <person name="Coelho S.M."/>
            <person name="Colleoni C."/>
            <person name="Czjzek M."/>
            <person name="Da Silva C."/>
            <person name="Delage L."/>
            <person name="Denoeud F."/>
            <person name="Deschamps P."/>
            <person name="Dittami S.M."/>
            <person name="Gabaldon T."/>
            <person name="Gachon C.M."/>
            <person name="Groisillier A."/>
            <person name="Herve C."/>
            <person name="Jabbari K."/>
            <person name="Katinka M."/>
            <person name="Kloareg B."/>
            <person name="Kowalczyk N."/>
            <person name="Labadie K."/>
            <person name="Leblanc C."/>
            <person name="Lopez P.J."/>
            <person name="McLachlan D.H."/>
            <person name="Meslet-Cladiere L."/>
            <person name="Moustafa A."/>
            <person name="Nehr Z."/>
            <person name="Nyvall Collen P."/>
            <person name="Panaud O."/>
            <person name="Partensky F."/>
            <person name="Poulain J."/>
            <person name="Rensing S.A."/>
            <person name="Rousvoal S."/>
            <person name="Samson G."/>
            <person name="Symeonidi A."/>
            <person name="Weissenbach J."/>
            <person name="Zambounis A."/>
            <person name="Wincker P."/>
            <person name="Boyen C."/>
        </authorList>
    </citation>
    <scope>NUCLEOTIDE SEQUENCE [LARGE SCALE GENOMIC DNA]</scope>
    <source>
        <strain evidence="3">cv. Stackhouse</strain>
    </source>
</reference>
<dbReference type="OrthoDB" id="10523280at2759"/>
<dbReference type="AlphaFoldDB" id="R7QEQ9"/>
<gene>
    <name evidence="2" type="ORF">CHC_T00004638001</name>
</gene>
<dbReference type="Proteomes" id="UP000012073">
    <property type="component" value="Unassembled WGS sequence"/>
</dbReference>
<dbReference type="GeneID" id="17323809"/>
<dbReference type="EMBL" id="HG001769">
    <property type="protein sequence ID" value="CDF36273.1"/>
    <property type="molecule type" value="Genomic_DNA"/>
</dbReference>
<keyword evidence="1" id="KW-0812">Transmembrane</keyword>
<keyword evidence="1" id="KW-0472">Membrane</keyword>
<keyword evidence="3" id="KW-1185">Reference proteome</keyword>
<evidence type="ECO:0000256" key="1">
    <source>
        <dbReference type="SAM" id="Phobius"/>
    </source>
</evidence>
<dbReference type="RefSeq" id="XP_005716092.1">
    <property type="nucleotide sequence ID" value="XM_005716035.1"/>
</dbReference>
<keyword evidence="1" id="KW-1133">Transmembrane helix</keyword>
<accession>R7QEQ9</accession>
<dbReference type="Gramene" id="CDF36273">
    <property type="protein sequence ID" value="CDF36273"/>
    <property type="gene ID" value="CHC_T00004638001"/>
</dbReference>
<protein>
    <submittedName>
        <fullName evidence="2">Uncharacterized protein</fullName>
    </submittedName>
</protein>
<evidence type="ECO:0000313" key="3">
    <source>
        <dbReference type="Proteomes" id="UP000012073"/>
    </source>
</evidence>
<sequence length="155" mass="17093">MAGKLDKRVTIALIGTASVCGAGLAYYLYNRHFHSSEESIEIELNLESAQLEWLGTVSDKYTDGDVAIAMKKVVDHCQVASEDPKAAETIFKKVRCNSCGKKEKLPFTVSLLQKQVDFLGDAAKKYEITAGNDKCMRVMLEYAINDAQESSIFGD</sequence>
<dbReference type="KEGG" id="ccp:CHC_T00004638001"/>
<feature type="transmembrane region" description="Helical" evidence="1">
    <location>
        <begin position="9"/>
        <end position="29"/>
    </location>
</feature>